<evidence type="ECO:0000256" key="2">
    <source>
        <dbReference type="ARBA" id="ARBA00022801"/>
    </source>
</evidence>
<evidence type="ECO:0000313" key="5">
    <source>
        <dbReference type="EMBL" id="CAD7239221.1"/>
    </source>
</evidence>
<keyword evidence="3" id="KW-0234">DNA repair</keyword>
<dbReference type="GO" id="GO:1901255">
    <property type="term" value="P:nucleotide-excision repair involved in interstrand cross-link repair"/>
    <property type="evidence" value="ECO:0007669"/>
    <property type="project" value="TreeGrafter"/>
</dbReference>
<accession>A0A7R8ZW89</accession>
<evidence type="ECO:0000256" key="4">
    <source>
        <dbReference type="SAM" id="MobiDB-lite"/>
    </source>
</evidence>
<keyword evidence="1" id="KW-0227">DNA damage</keyword>
<dbReference type="GO" id="GO:0003684">
    <property type="term" value="F:damaged DNA binding"/>
    <property type="evidence" value="ECO:0007669"/>
    <property type="project" value="TreeGrafter"/>
</dbReference>
<dbReference type="GO" id="GO:0000712">
    <property type="term" value="P:resolution of meiotic recombination intermediates"/>
    <property type="evidence" value="ECO:0007669"/>
    <property type="project" value="TreeGrafter"/>
</dbReference>
<dbReference type="GO" id="GO:0000110">
    <property type="term" value="C:nucleotide-excision repair factor 1 complex"/>
    <property type="evidence" value="ECO:0007669"/>
    <property type="project" value="TreeGrafter"/>
</dbReference>
<name>A0A7R8ZW89_9CRUS</name>
<feature type="region of interest" description="Disordered" evidence="4">
    <location>
        <begin position="90"/>
        <end position="119"/>
    </location>
</feature>
<proteinExistence type="predicted"/>
<sequence length="119" mass="13592">SSDPFNLVRILEERVPQFVILYDPDIEPIRTLEVFHAVHPNIPLRIYVLMFEGSVEEQAYLTALKKEKDAFNKLIKDKVEMVVPEDAEGRLGDHPELCRDPTKASEQTKAETMRSAAVL</sequence>
<gene>
    <name evidence="5" type="ORF">CTOB1V02_LOCUS17036</name>
</gene>
<feature type="compositionally biased region" description="Basic and acidic residues" evidence="4">
    <location>
        <begin position="90"/>
        <end position="112"/>
    </location>
</feature>
<reference evidence="5" key="1">
    <citation type="submission" date="2020-11" db="EMBL/GenBank/DDBJ databases">
        <authorList>
            <person name="Tran Van P."/>
        </authorList>
    </citation>
    <scope>NUCLEOTIDE SEQUENCE</scope>
</reference>
<organism evidence="5">
    <name type="scientific">Cyprideis torosa</name>
    <dbReference type="NCBI Taxonomy" id="163714"/>
    <lineage>
        <taxon>Eukaryota</taxon>
        <taxon>Metazoa</taxon>
        <taxon>Ecdysozoa</taxon>
        <taxon>Arthropoda</taxon>
        <taxon>Crustacea</taxon>
        <taxon>Oligostraca</taxon>
        <taxon>Ostracoda</taxon>
        <taxon>Podocopa</taxon>
        <taxon>Podocopida</taxon>
        <taxon>Cytherocopina</taxon>
        <taxon>Cytheroidea</taxon>
        <taxon>Cytherideidae</taxon>
        <taxon>Cyprideis</taxon>
    </lineage>
</organism>
<keyword evidence="2" id="KW-0378">Hydrolase</keyword>
<evidence type="ECO:0000256" key="3">
    <source>
        <dbReference type="ARBA" id="ARBA00023204"/>
    </source>
</evidence>
<dbReference type="GO" id="GO:0000724">
    <property type="term" value="P:double-strand break repair via homologous recombination"/>
    <property type="evidence" value="ECO:0007669"/>
    <property type="project" value="TreeGrafter"/>
</dbReference>
<dbReference type="AlphaFoldDB" id="A0A7R8ZW89"/>
<dbReference type="EMBL" id="OB718948">
    <property type="protein sequence ID" value="CAD7239221.1"/>
    <property type="molecule type" value="Genomic_DNA"/>
</dbReference>
<dbReference type="PANTHER" id="PTHR10150">
    <property type="entry name" value="DNA REPAIR ENDONUCLEASE XPF"/>
    <property type="match status" value="1"/>
</dbReference>
<feature type="non-terminal residue" evidence="5">
    <location>
        <position position="119"/>
    </location>
</feature>
<protein>
    <submittedName>
        <fullName evidence="5">Uncharacterized protein</fullName>
    </submittedName>
</protein>
<dbReference type="GO" id="GO:0003697">
    <property type="term" value="F:single-stranded DNA binding"/>
    <property type="evidence" value="ECO:0007669"/>
    <property type="project" value="TreeGrafter"/>
</dbReference>
<evidence type="ECO:0000256" key="1">
    <source>
        <dbReference type="ARBA" id="ARBA00022763"/>
    </source>
</evidence>
<dbReference type="OrthoDB" id="361020at2759"/>
<dbReference type="GO" id="GO:0000014">
    <property type="term" value="F:single-stranded DNA endodeoxyribonuclease activity"/>
    <property type="evidence" value="ECO:0007669"/>
    <property type="project" value="TreeGrafter"/>
</dbReference>
<dbReference type="PANTHER" id="PTHR10150:SF0">
    <property type="entry name" value="DNA REPAIR ENDONUCLEASE XPF"/>
    <property type="match status" value="1"/>
</dbReference>
<feature type="non-terminal residue" evidence="5">
    <location>
        <position position="1"/>
    </location>
</feature>